<dbReference type="GO" id="GO:0003676">
    <property type="term" value="F:nucleic acid binding"/>
    <property type="evidence" value="ECO:0007669"/>
    <property type="project" value="InterPro"/>
</dbReference>
<sequence>MGPGIGGPTCCVLFEFGKLEQIQLMPAKGQALGSGLTRDWSPISLPLHRPACCSHSTMCEWILTGESIRQICGPYGIVDRCLVREPARRPSARRLRIREAEDAVLTKPNLNGANMYAGCNAISCEYVRHTAFEYFASRHPGRRHDDGRRAPAGKRLKDAPVQPLGAPVPAAAAAGAAAPPALMMRCPLRAGAVADAVLLGAAKAAGRTATGCLTSLAPGYGNVDRIKFVTSREGFALVQMLDASFAQQAVDFLHGQTCVGQHAKTIRETLKLGRSPRTATEVSPQNAEKAP</sequence>
<feature type="compositionally biased region" description="Polar residues" evidence="1">
    <location>
        <begin position="277"/>
        <end position="291"/>
    </location>
</feature>
<dbReference type="AlphaFoldDB" id="A0A1I8JRP5"/>
<dbReference type="Proteomes" id="UP000095280">
    <property type="component" value="Unplaced"/>
</dbReference>
<protein>
    <submittedName>
        <fullName evidence="3">RRM domain-containing protein</fullName>
    </submittedName>
</protein>
<name>A0A1I8JRP5_9PLAT</name>
<evidence type="ECO:0000313" key="2">
    <source>
        <dbReference type="Proteomes" id="UP000095280"/>
    </source>
</evidence>
<reference evidence="3" key="1">
    <citation type="submission" date="2016-11" db="UniProtKB">
        <authorList>
            <consortium name="WormBaseParasite"/>
        </authorList>
    </citation>
    <scope>IDENTIFICATION</scope>
</reference>
<organism evidence="2 3">
    <name type="scientific">Macrostomum lignano</name>
    <dbReference type="NCBI Taxonomy" id="282301"/>
    <lineage>
        <taxon>Eukaryota</taxon>
        <taxon>Metazoa</taxon>
        <taxon>Spiralia</taxon>
        <taxon>Lophotrochozoa</taxon>
        <taxon>Platyhelminthes</taxon>
        <taxon>Rhabditophora</taxon>
        <taxon>Macrostomorpha</taxon>
        <taxon>Macrostomida</taxon>
        <taxon>Macrostomidae</taxon>
        <taxon>Macrostomum</taxon>
    </lineage>
</organism>
<feature type="region of interest" description="Disordered" evidence="1">
    <location>
        <begin position="272"/>
        <end position="291"/>
    </location>
</feature>
<dbReference type="Gene3D" id="3.30.70.330">
    <property type="match status" value="2"/>
</dbReference>
<dbReference type="WBParaSite" id="snap_masked-unitig_37243-processed-gene-0.1-mRNA-1">
    <property type="protein sequence ID" value="snap_masked-unitig_37243-processed-gene-0.1-mRNA-1"/>
    <property type="gene ID" value="snap_masked-unitig_37243-processed-gene-0.1"/>
</dbReference>
<accession>A0A1I8JRP5</accession>
<dbReference type="SUPFAM" id="SSF54928">
    <property type="entry name" value="RNA-binding domain, RBD"/>
    <property type="match status" value="1"/>
</dbReference>
<keyword evidence="2" id="KW-1185">Reference proteome</keyword>
<feature type="region of interest" description="Disordered" evidence="1">
    <location>
        <begin position="139"/>
        <end position="159"/>
    </location>
</feature>
<evidence type="ECO:0000313" key="3">
    <source>
        <dbReference type="WBParaSite" id="snap_masked-unitig_37243-processed-gene-0.1-mRNA-1"/>
    </source>
</evidence>
<dbReference type="InterPro" id="IPR035979">
    <property type="entry name" value="RBD_domain_sf"/>
</dbReference>
<proteinExistence type="predicted"/>
<evidence type="ECO:0000256" key="1">
    <source>
        <dbReference type="SAM" id="MobiDB-lite"/>
    </source>
</evidence>
<dbReference type="Pfam" id="PF13893">
    <property type="entry name" value="RRM_5"/>
    <property type="match status" value="1"/>
</dbReference>
<dbReference type="InterPro" id="IPR012677">
    <property type="entry name" value="Nucleotide-bd_a/b_plait_sf"/>
</dbReference>